<feature type="compositionally biased region" description="Low complexity" evidence="2">
    <location>
        <begin position="66"/>
        <end position="78"/>
    </location>
</feature>
<accession>A0A9P1DS68</accession>
<evidence type="ECO:0000313" key="6">
    <source>
        <dbReference type="Proteomes" id="UP001152797"/>
    </source>
</evidence>
<dbReference type="EMBL" id="CAMXCT030006057">
    <property type="protein sequence ID" value="CAL4801145.1"/>
    <property type="molecule type" value="Genomic_DNA"/>
</dbReference>
<name>A0A9P1DS68_9DINO</name>
<sequence>MLKLFFLATAAAGHKLALLPANEVSRTALLQDASIEPSADPDDGQITNFQSILRQLTNAVASINSPSVTPISSSTSAMESEKSTHEPEVFSLKGPSSATEAPHPLMGSLQPSPIPRRLLFNHKFNLLKASDASLDKQSKLLRDNVRHIVKLFPDLGPSDVHFWDDGDCQAGIEQLQLEESEALGLDFAREKVGMVKSDLCRLVMMYSLGGFYFDTDILPLPNLEQHLEPKATFATVIADDGKNYFQAFLAATPKHPAILESLKEFKKWYDQLNRPGQNKDLLRRKTANGNIGTALLRKAFHTWSRGTREDSVVVHTGGLAGHVSQFFVEKNDQRLKGFQGLPSRLSGKLCNYAVVDRSSKTVVMFSRIYDKVHHQLCREEVQFMHSLIQLHSHS</sequence>
<keyword evidence="1" id="KW-0808">Transferase</keyword>
<dbReference type="SUPFAM" id="SSF53448">
    <property type="entry name" value="Nucleotide-diphospho-sugar transferases"/>
    <property type="match status" value="1"/>
</dbReference>
<dbReference type="OrthoDB" id="409543at2759"/>
<dbReference type="Proteomes" id="UP001152797">
    <property type="component" value="Unassembled WGS sequence"/>
</dbReference>
<reference evidence="5 6" key="2">
    <citation type="submission" date="2024-05" db="EMBL/GenBank/DDBJ databases">
        <authorList>
            <person name="Chen Y."/>
            <person name="Shah S."/>
            <person name="Dougan E. K."/>
            <person name="Thang M."/>
            <person name="Chan C."/>
        </authorList>
    </citation>
    <scope>NUCLEOTIDE SEQUENCE [LARGE SCALE GENOMIC DNA]</scope>
</reference>
<dbReference type="Pfam" id="PF04488">
    <property type="entry name" value="Gly_transf_sug"/>
    <property type="match status" value="1"/>
</dbReference>
<dbReference type="Gene3D" id="3.90.550.20">
    <property type="match status" value="1"/>
</dbReference>
<protein>
    <submittedName>
        <fullName evidence="5">Initiation-specific alpha-1,6-mannosyltransferase</fullName>
    </submittedName>
</protein>
<dbReference type="PANTHER" id="PTHR32385:SF15">
    <property type="entry name" value="INOSITOL PHOSPHOCERAMIDE MANNOSYLTRANSFERASE 1"/>
    <property type="match status" value="1"/>
</dbReference>
<feature type="chain" id="PRO_5043271659" evidence="3">
    <location>
        <begin position="18"/>
        <end position="394"/>
    </location>
</feature>
<gene>
    <name evidence="4" type="ORF">C1SCF055_LOCUS38775</name>
</gene>
<dbReference type="InterPro" id="IPR051706">
    <property type="entry name" value="Glycosyltransferase_domain"/>
</dbReference>
<evidence type="ECO:0000313" key="5">
    <source>
        <dbReference type="EMBL" id="CAL4801145.1"/>
    </source>
</evidence>
<reference evidence="4" key="1">
    <citation type="submission" date="2022-10" db="EMBL/GenBank/DDBJ databases">
        <authorList>
            <person name="Chen Y."/>
            <person name="Dougan E. K."/>
            <person name="Chan C."/>
            <person name="Rhodes N."/>
            <person name="Thang M."/>
        </authorList>
    </citation>
    <scope>NUCLEOTIDE SEQUENCE</scope>
</reference>
<evidence type="ECO:0000256" key="2">
    <source>
        <dbReference type="SAM" id="MobiDB-lite"/>
    </source>
</evidence>
<dbReference type="PANTHER" id="PTHR32385">
    <property type="entry name" value="MANNOSYL PHOSPHORYLINOSITOL CERAMIDE SYNTHASE"/>
    <property type="match status" value="1"/>
</dbReference>
<evidence type="ECO:0000313" key="4">
    <source>
        <dbReference type="EMBL" id="CAI4013833.1"/>
    </source>
</evidence>
<organism evidence="4">
    <name type="scientific">Cladocopium goreaui</name>
    <dbReference type="NCBI Taxonomy" id="2562237"/>
    <lineage>
        <taxon>Eukaryota</taxon>
        <taxon>Sar</taxon>
        <taxon>Alveolata</taxon>
        <taxon>Dinophyceae</taxon>
        <taxon>Suessiales</taxon>
        <taxon>Symbiodiniaceae</taxon>
        <taxon>Cladocopium</taxon>
    </lineage>
</organism>
<proteinExistence type="predicted"/>
<dbReference type="EMBL" id="CAMXCT010006057">
    <property type="protein sequence ID" value="CAI4013833.1"/>
    <property type="molecule type" value="Genomic_DNA"/>
</dbReference>
<evidence type="ECO:0000256" key="1">
    <source>
        <dbReference type="ARBA" id="ARBA00022679"/>
    </source>
</evidence>
<dbReference type="AlphaFoldDB" id="A0A9P1DS68"/>
<dbReference type="GO" id="GO:0000030">
    <property type="term" value="F:mannosyltransferase activity"/>
    <property type="evidence" value="ECO:0007669"/>
    <property type="project" value="TreeGrafter"/>
</dbReference>
<dbReference type="InterPro" id="IPR029044">
    <property type="entry name" value="Nucleotide-diphossugar_trans"/>
</dbReference>
<dbReference type="GO" id="GO:0051999">
    <property type="term" value="P:mannosyl-inositol phosphorylceramide biosynthetic process"/>
    <property type="evidence" value="ECO:0007669"/>
    <property type="project" value="TreeGrafter"/>
</dbReference>
<feature type="region of interest" description="Disordered" evidence="2">
    <location>
        <begin position="66"/>
        <end position="108"/>
    </location>
</feature>
<feature type="signal peptide" evidence="3">
    <location>
        <begin position="1"/>
        <end position="17"/>
    </location>
</feature>
<dbReference type="InterPro" id="IPR007577">
    <property type="entry name" value="GlycoTrfase_DXD_sugar-bd_CS"/>
</dbReference>
<evidence type="ECO:0000256" key="3">
    <source>
        <dbReference type="SAM" id="SignalP"/>
    </source>
</evidence>
<dbReference type="GO" id="GO:0016020">
    <property type="term" value="C:membrane"/>
    <property type="evidence" value="ECO:0007669"/>
    <property type="project" value="GOC"/>
</dbReference>
<feature type="compositionally biased region" description="Basic and acidic residues" evidence="2">
    <location>
        <begin position="79"/>
        <end position="88"/>
    </location>
</feature>
<dbReference type="EMBL" id="CAMXCT020006057">
    <property type="protein sequence ID" value="CAL1167208.1"/>
    <property type="molecule type" value="Genomic_DNA"/>
</dbReference>
<comment type="caution">
    <text evidence="4">The sequence shown here is derived from an EMBL/GenBank/DDBJ whole genome shotgun (WGS) entry which is preliminary data.</text>
</comment>
<keyword evidence="3" id="KW-0732">Signal</keyword>
<keyword evidence="6" id="KW-1185">Reference proteome</keyword>